<dbReference type="EMBL" id="VZZJ01000001">
    <property type="protein sequence ID" value="KAB1075982.1"/>
    <property type="molecule type" value="Genomic_DNA"/>
</dbReference>
<dbReference type="SUPFAM" id="SSF48498">
    <property type="entry name" value="Tetracyclin repressor-like, C-terminal domain"/>
    <property type="match status" value="1"/>
</dbReference>
<dbReference type="RefSeq" id="WP_150960770.1">
    <property type="nucleotide sequence ID" value="NZ_VZZJ01000001.1"/>
</dbReference>
<evidence type="ECO:0000313" key="6">
    <source>
        <dbReference type="EMBL" id="KAB1075982.1"/>
    </source>
</evidence>
<feature type="domain" description="HTH tetR-type" evidence="5">
    <location>
        <begin position="9"/>
        <end position="69"/>
    </location>
</feature>
<keyword evidence="7" id="KW-1185">Reference proteome</keyword>
<feature type="DNA-binding region" description="H-T-H motif" evidence="4">
    <location>
        <begin position="32"/>
        <end position="51"/>
    </location>
</feature>
<dbReference type="InterPro" id="IPR025996">
    <property type="entry name" value="MT1864/Rv1816-like_C"/>
</dbReference>
<dbReference type="Gene3D" id="1.10.357.10">
    <property type="entry name" value="Tetracycline Repressor, domain 2"/>
    <property type="match status" value="1"/>
</dbReference>
<dbReference type="InterPro" id="IPR050109">
    <property type="entry name" value="HTH-type_TetR-like_transc_reg"/>
</dbReference>
<keyword evidence="1" id="KW-0805">Transcription regulation</keyword>
<sequence>MTATEARRAEVRAALIGAAEAAIAAHGLPGLRARDLAKTVGCALGAIYTAFPDLDALIQRVNLRTLAAFEGALGPEDRLAPLPDAGAATGELVRIGLAYLDFARANPLRWRALFQHQPQDGAPPPDWYLVEQARLFRFIEAPLRVLRPDLSPAACALLSRTLFSATHGIVILGLDARLMPLSHDVVRQQLETLIRAMAAGLSAADPGDAA</sequence>
<dbReference type="SUPFAM" id="SSF46689">
    <property type="entry name" value="Homeodomain-like"/>
    <property type="match status" value="1"/>
</dbReference>
<gene>
    <name evidence="6" type="ORF">F6X51_00075</name>
</gene>
<evidence type="ECO:0000256" key="1">
    <source>
        <dbReference type="ARBA" id="ARBA00023015"/>
    </source>
</evidence>
<evidence type="ECO:0000256" key="3">
    <source>
        <dbReference type="ARBA" id="ARBA00023163"/>
    </source>
</evidence>
<dbReference type="GO" id="GO:0003700">
    <property type="term" value="F:DNA-binding transcription factor activity"/>
    <property type="evidence" value="ECO:0007669"/>
    <property type="project" value="TreeGrafter"/>
</dbReference>
<evidence type="ECO:0000256" key="2">
    <source>
        <dbReference type="ARBA" id="ARBA00023125"/>
    </source>
</evidence>
<dbReference type="PANTHER" id="PTHR30055">
    <property type="entry name" value="HTH-TYPE TRANSCRIPTIONAL REGULATOR RUTR"/>
    <property type="match status" value="1"/>
</dbReference>
<name>A0A6N6N0M3_9HYPH</name>
<keyword evidence="2 4" id="KW-0238">DNA-binding</keyword>
<dbReference type="PANTHER" id="PTHR30055:SF234">
    <property type="entry name" value="HTH-TYPE TRANSCRIPTIONAL REGULATOR BETI"/>
    <property type="match status" value="1"/>
</dbReference>
<evidence type="ECO:0000256" key="4">
    <source>
        <dbReference type="PROSITE-ProRule" id="PRU00335"/>
    </source>
</evidence>
<evidence type="ECO:0000313" key="7">
    <source>
        <dbReference type="Proteomes" id="UP000441523"/>
    </source>
</evidence>
<organism evidence="6 7">
    <name type="scientific">Methylobacterium planeticum</name>
    <dbReference type="NCBI Taxonomy" id="2615211"/>
    <lineage>
        <taxon>Bacteria</taxon>
        <taxon>Pseudomonadati</taxon>
        <taxon>Pseudomonadota</taxon>
        <taxon>Alphaproteobacteria</taxon>
        <taxon>Hyphomicrobiales</taxon>
        <taxon>Methylobacteriaceae</taxon>
        <taxon>Methylobacterium</taxon>
    </lineage>
</organism>
<dbReference type="InterPro" id="IPR001647">
    <property type="entry name" value="HTH_TetR"/>
</dbReference>
<dbReference type="GO" id="GO:0000976">
    <property type="term" value="F:transcription cis-regulatory region binding"/>
    <property type="evidence" value="ECO:0007669"/>
    <property type="project" value="TreeGrafter"/>
</dbReference>
<dbReference type="Proteomes" id="UP000441523">
    <property type="component" value="Unassembled WGS sequence"/>
</dbReference>
<dbReference type="AlphaFoldDB" id="A0A6N6N0M3"/>
<evidence type="ECO:0000259" key="5">
    <source>
        <dbReference type="PROSITE" id="PS50977"/>
    </source>
</evidence>
<dbReference type="Pfam" id="PF13305">
    <property type="entry name" value="TetR_C_33"/>
    <property type="match status" value="1"/>
</dbReference>
<dbReference type="InterPro" id="IPR036271">
    <property type="entry name" value="Tet_transcr_reg_TetR-rel_C_sf"/>
</dbReference>
<comment type="caution">
    <text evidence="6">The sequence shown here is derived from an EMBL/GenBank/DDBJ whole genome shotgun (WGS) entry which is preliminary data.</text>
</comment>
<keyword evidence="3" id="KW-0804">Transcription</keyword>
<reference evidence="6 7" key="1">
    <citation type="submission" date="2019-09" db="EMBL/GenBank/DDBJ databases">
        <title>YIM 132548 draft genome.</title>
        <authorList>
            <person name="Jiang L."/>
        </authorList>
    </citation>
    <scope>NUCLEOTIDE SEQUENCE [LARGE SCALE GENOMIC DNA]</scope>
    <source>
        <strain evidence="6 7">YIM 132548</strain>
    </source>
</reference>
<protein>
    <submittedName>
        <fullName evidence="6">TetR/AcrR family transcriptional regulator</fullName>
    </submittedName>
</protein>
<proteinExistence type="predicted"/>
<dbReference type="PROSITE" id="PS50977">
    <property type="entry name" value="HTH_TETR_2"/>
    <property type="match status" value="1"/>
</dbReference>
<dbReference type="InterPro" id="IPR009057">
    <property type="entry name" value="Homeodomain-like_sf"/>
</dbReference>
<accession>A0A6N6N0M3</accession>